<accession>A0ABW0KWI6</accession>
<gene>
    <name evidence="1" type="ORF">ACFQDI_21085</name>
</gene>
<proteinExistence type="predicted"/>
<organism evidence="1 2">
    <name type="scientific">Prosthecobacter fluviatilis</name>
    <dbReference type="NCBI Taxonomy" id="445931"/>
    <lineage>
        <taxon>Bacteria</taxon>
        <taxon>Pseudomonadati</taxon>
        <taxon>Verrucomicrobiota</taxon>
        <taxon>Verrucomicrobiia</taxon>
        <taxon>Verrucomicrobiales</taxon>
        <taxon>Verrucomicrobiaceae</taxon>
        <taxon>Prosthecobacter</taxon>
    </lineage>
</organism>
<evidence type="ECO:0000313" key="2">
    <source>
        <dbReference type="Proteomes" id="UP001596052"/>
    </source>
</evidence>
<dbReference type="EMBL" id="JBHSMQ010000010">
    <property type="protein sequence ID" value="MFC5457376.1"/>
    <property type="molecule type" value="Genomic_DNA"/>
</dbReference>
<evidence type="ECO:0000313" key="1">
    <source>
        <dbReference type="EMBL" id="MFC5457376.1"/>
    </source>
</evidence>
<comment type="caution">
    <text evidence="1">The sequence shown here is derived from an EMBL/GenBank/DDBJ whole genome shotgun (WGS) entry which is preliminary data.</text>
</comment>
<reference evidence="2" key="1">
    <citation type="journal article" date="2019" name="Int. J. Syst. Evol. Microbiol.">
        <title>The Global Catalogue of Microorganisms (GCM) 10K type strain sequencing project: providing services to taxonomists for standard genome sequencing and annotation.</title>
        <authorList>
            <consortium name="The Broad Institute Genomics Platform"/>
            <consortium name="The Broad Institute Genome Sequencing Center for Infectious Disease"/>
            <person name="Wu L."/>
            <person name="Ma J."/>
        </authorList>
    </citation>
    <scope>NUCLEOTIDE SEQUENCE [LARGE SCALE GENOMIC DNA]</scope>
    <source>
        <strain evidence="2">CGMCC 4.1469</strain>
    </source>
</reference>
<sequence>MTGLEKARSTLLNADLAFPQIPEELACKLEEQGRWLFSTREVKMSPYNIEKYVDESYHSPPPYAVLAHVGYGFNSYFLAYYLVFGPLRLFLGLSLGGAYMNHEENVVEIKKCFSLADEILTAAMNSGKLFPDEYLTIVCSDFYGSHWGLSLPEYVRRSDLTNDCASELLAKILNWLNDPKPRRSRLPIKPRKNG</sequence>
<dbReference type="Proteomes" id="UP001596052">
    <property type="component" value="Unassembled WGS sequence"/>
</dbReference>
<keyword evidence="2" id="KW-1185">Reference proteome</keyword>
<name>A0ABW0KWI6_9BACT</name>
<protein>
    <submittedName>
        <fullName evidence="1">Uncharacterized protein</fullName>
    </submittedName>
</protein>
<dbReference type="RefSeq" id="WP_377170616.1">
    <property type="nucleotide sequence ID" value="NZ_JBHSMQ010000010.1"/>
</dbReference>